<dbReference type="AlphaFoldDB" id="A0A2N1M2K5"/>
<protein>
    <submittedName>
        <fullName evidence="1">Uncharacterized protein</fullName>
    </submittedName>
</protein>
<organism evidence="1 2">
    <name type="scientific">Rhizophagus irregularis</name>
    <dbReference type="NCBI Taxonomy" id="588596"/>
    <lineage>
        <taxon>Eukaryota</taxon>
        <taxon>Fungi</taxon>
        <taxon>Fungi incertae sedis</taxon>
        <taxon>Mucoromycota</taxon>
        <taxon>Glomeromycotina</taxon>
        <taxon>Glomeromycetes</taxon>
        <taxon>Glomerales</taxon>
        <taxon>Glomeraceae</taxon>
        <taxon>Rhizophagus</taxon>
    </lineage>
</organism>
<comment type="caution">
    <text evidence="1">The sequence shown here is derived from an EMBL/GenBank/DDBJ whole genome shotgun (WGS) entry which is preliminary data.</text>
</comment>
<dbReference type="Proteomes" id="UP000233469">
    <property type="component" value="Unassembled WGS sequence"/>
</dbReference>
<sequence length="293" mass="34566">MEAQIDKKILINSKAWGKLKKRYALTSIIVIDILKMTQKAGKSNEEATIKIFYNLFVDEEFNVHKLVKKHIEKPQSSGVFPGIPNFYSSFWDIITFSSTSINRADEESMKISKSMSDKKFVQDLVNSPFFGKFNDLKQKILDVFFEEYQNWRKNTYPSNIKEILPRVVFNRQLSERLTKEFEKEKQEIEAYEFERICKVIEEKYQDGPMLLNIRNISASESMFSNGYRFHHEIETTQPNQLQITIYETSLEQADTLQLQEEEFHVPNPTLLSHYSRGQYGTSFHLDTQVYDFR</sequence>
<reference evidence="1 2" key="2">
    <citation type="submission" date="2017-10" db="EMBL/GenBank/DDBJ databases">
        <title>Extensive intraspecific genome diversity in a model arbuscular mycorrhizal fungus.</title>
        <authorList>
            <person name="Chen E.C.H."/>
            <person name="Morin E."/>
            <person name="Baudet D."/>
            <person name="Noel J."/>
            <person name="Ndikumana S."/>
            <person name="Charron P."/>
            <person name="St-Onge C."/>
            <person name="Giorgi J."/>
            <person name="Grigoriev I.V."/>
            <person name="Roux C."/>
            <person name="Martin F.M."/>
            <person name="Corradi N."/>
        </authorList>
    </citation>
    <scope>NUCLEOTIDE SEQUENCE [LARGE SCALE GENOMIC DNA]</scope>
    <source>
        <strain evidence="1 2">C2</strain>
    </source>
</reference>
<reference evidence="1 2" key="1">
    <citation type="submission" date="2016-04" db="EMBL/GenBank/DDBJ databases">
        <title>Genome analyses suggest a sexual origin of heterokaryosis in a supposedly ancient asexual fungus.</title>
        <authorList>
            <person name="Ropars J."/>
            <person name="Sedzielewska K."/>
            <person name="Noel J."/>
            <person name="Charron P."/>
            <person name="Farinelli L."/>
            <person name="Marton T."/>
            <person name="Kruger M."/>
            <person name="Pelin A."/>
            <person name="Brachmann A."/>
            <person name="Corradi N."/>
        </authorList>
    </citation>
    <scope>NUCLEOTIDE SEQUENCE [LARGE SCALE GENOMIC DNA]</scope>
    <source>
        <strain evidence="1 2">C2</strain>
    </source>
</reference>
<evidence type="ECO:0000313" key="1">
    <source>
        <dbReference type="EMBL" id="PKK55843.1"/>
    </source>
</evidence>
<dbReference type="VEuPathDB" id="FungiDB:RhiirA1_456110"/>
<accession>A0A2N1M2K5</accession>
<proteinExistence type="predicted"/>
<name>A0A2N1M2K5_9GLOM</name>
<evidence type="ECO:0000313" key="2">
    <source>
        <dbReference type="Proteomes" id="UP000233469"/>
    </source>
</evidence>
<gene>
    <name evidence="1" type="ORF">RhiirC2_858853</name>
</gene>
<dbReference type="EMBL" id="LLXL01006706">
    <property type="protein sequence ID" value="PKK55843.1"/>
    <property type="molecule type" value="Genomic_DNA"/>
</dbReference>